<protein>
    <recommendedName>
        <fullName evidence="2">enoyl-CoA hydratase</fullName>
        <ecNumber evidence="2">4.2.1.17</ecNumber>
    </recommendedName>
</protein>
<dbReference type="InterPro" id="IPR016039">
    <property type="entry name" value="Thiolase-like"/>
</dbReference>
<keyword evidence="9" id="KW-1185">Reference proteome</keyword>
<dbReference type="SUPFAM" id="SSF53901">
    <property type="entry name" value="Thiolase-like"/>
    <property type="match status" value="2"/>
</dbReference>
<comment type="similarity">
    <text evidence="1 6">Belongs to the enoyl-CoA hydratase/isomerase family.</text>
</comment>
<dbReference type="GO" id="GO:0004300">
    <property type="term" value="F:enoyl-CoA hydratase activity"/>
    <property type="evidence" value="ECO:0007669"/>
    <property type="project" value="UniProtKB-EC"/>
</dbReference>
<dbReference type="EMBL" id="VJZA01000126">
    <property type="protein sequence ID" value="TVT14930.1"/>
    <property type="molecule type" value="Genomic_DNA"/>
</dbReference>
<dbReference type="AlphaFoldDB" id="A0A557ZSC8"/>
<dbReference type="Gene3D" id="3.90.226.10">
    <property type="entry name" value="2-enoyl-CoA Hydratase, Chain A, domain 1"/>
    <property type="match status" value="1"/>
</dbReference>
<comment type="catalytic activity">
    <reaction evidence="5">
        <text>a 4-saturated-(3S)-3-hydroxyacyl-CoA = a (3E)-enoyl-CoA + H2O</text>
        <dbReference type="Rhea" id="RHEA:20724"/>
        <dbReference type="ChEBI" id="CHEBI:15377"/>
        <dbReference type="ChEBI" id="CHEBI:58521"/>
        <dbReference type="ChEBI" id="CHEBI:137480"/>
        <dbReference type="EC" id="4.2.1.17"/>
    </reaction>
</comment>
<dbReference type="InterPro" id="IPR018376">
    <property type="entry name" value="Enoyl-CoA_hyd/isom_CS"/>
</dbReference>
<dbReference type="RefSeq" id="WP_144645459.1">
    <property type="nucleotide sequence ID" value="NZ_BNAX01000004.1"/>
</dbReference>
<dbReference type="PROSITE" id="PS00166">
    <property type="entry name" value="ENOYL_COA_HYDRATASE"/>
    <property type="match status" value="1"/>
</dbReference>
<dbReference type="PANTHER" id="PTHR11941:SF54">
    <property type="entry name" value="ENOYL-COA HYDRATASE, MITOCHONDRIAL"/>
    <property type="match status" value="1"/>
</dbReference>
<dbReference type="InterPro" id="IPR040771">
    <property type="entry name" value="TLP1_add_C"/>
</dbReference>
<gene>
    <name evidence="8" type="ORF">FNH06_36950</name>
</gene>
<dbReference type="InterPro" id="IPR029045">
    <property type="entry name" value="ClpP/crotonase-like_dom_sf"/>
</dbReference>
<dbReference type="InterPro" id="IPR001753">
    <property type="entry name" value="Enoyl-CoA_hydra/iso"/>
</dbReference>
<dbReference type="Gene3D" id="1.10.12.10">
    <property type="entry name" value="Lyase 2-enoyl-coa Hydratase, Chain A, domain 2"/>
    <property type="match status" value="1"/>
</dbReference>
<comment type="caution">
    <text evidence="8">The sequence shown here is derived from an EMBL/GenBank/DDBJ whole genome shotgun (WGS) entry which is preliminary data.</text>
</comment>
<evidence type="ECO:0000256" key="3">
    <source>
        <dbReference type="ARBA" id="ARBA00023239"/>
    </source>
</evidence>
<dbReference type="GO" id="GO:0006635">
    <property type="term" value="P:fatty acid beta-oxidation"/>
    <property type="evidence" value="ECO:0007669"/>
    <property type="project" value="TreeGrafter"/>
</dbReference>
<dbReference type="Gene3D" id="3.40.47.10">
    <property type="match status" value="1"/>
</dbReference>
<accession>A0A557ZSC8</accession>
<dbReference type="EC" id="4.2.1.17" evidence="2"/>
<organism evidence="8 9">
    <name type="scientific">Amycolatopsis acidiphila</name>
    <dbReference type="NCBI Taxonomy" id="715473"/>
    <lineage>
        <taxon>Bacteria</taxon>
        <taxon>Bacillati</taxon>
        <taxon>Actinomycetota</taxon>
        <taxon>Actinomycetes</taxon>
        <taxon>Pseudonocardiales</taxon>
        <taxon>Pseudonocardiaceae</taxon>
        <taxon>Amycolatopsis</taxon>
    </lineage>
</organism>
<keyword evidence="3" id="KW-0456">Lyase</keyword>
<dbReference type="NCBIfam" id="NF006105">
    <property type="entry name" value="PRK08257.1-4"/>
    <property type="match status" value="1"/>
</dbReference>
<feature type="domain" description="Thiolase-like protein type 1 additional C-terminal" evidence="7">
    <location>
        <begin position="429"/>
        <end position="508"/>
    </location>
</feature>
<dbReference type="SUPFAM" id="SSF52096">
    <property type="entry name" value="ClpP/crotonase"/>
    <property type="match status" value="1"/>
</dbReference>
<dbReference type="Pfam" id="PF00378">
    <property type="entry name" value="ECH_1"/>
    <property type="match status" value="1"/>
</dbReference>
<evidence type="ECO:0000256" key="4">
    <source>
        <dbReference type="ARBA" id="ARBA00023709"/>
    </source>
</evidence>
<dbReference type="InterPro" id="IPR014748">
    <property type="entry name" value="Enoyl-CoA_hydra_C"/>
</dbReference>
<comment type="catalytic activity">
    <reaction evidence="4">
        <text>a (3S)-3-hydroxyacyl-CoA = a (2E)-enoyl-CoA + H2O</text>
        <dbReference type="Rhea" id="RHEA:16105"/>
        <dbReference type="ChEBI" id="CHEBI:15377"/>
        <dbReference type="ChEBI" id="CHEBI:57318"/>
        <dbReference type="ChEBI" id="CHEBI:58856"/>
        <dbReference type="EC" id="4.2.1.17"/>
    </reaction>
</comment>
<sequence>MSTADIDPRTPVVVGAGQFAERIEDPGYLRLSAVDVAANAVRAALADTGADADADAIAAAIDTVAGIRQFEISTPGAPAPLGRSDNFPRSVANRVGASPARAILEVAGGQGPQHLLTELSATIAAGGAEIALAFGSEAISTAGHLAKAQDKPDFTEHVEGSLEDRGYGLKGLTSREQVAHGLTDAPSQYALFENARRARLKQTREEYATAMGELFAPFTEVAAANPYASAPVERSAAELVTPTEANRPIADPYTRYIVAREKVNQGAAVLVMSVAAARRLGVPEEKWVFLHGHADLRERDLMDRQDLSRSPATVLAAEHALEVAGIGVDQVSTFDLYSCFPIPVSTVCEGLGIDPADPRGLTLTGGLPFFGGAGNNYSMHAIAETVQRMRATPGAFGFVGANGGTMSKYSVGIYSTTPTEWRADRSAQLQAEIDSWPAPGQAPRADGWATIETYTVKHSRDGERTGVVIGRLEADDRRFLAMTRKGDEDILDRLGSGEPIGTRVYVRSFGFGNRVTTTESRMNELFPPRPAEFRDSYEHVLVRRDGHLLEVTINRPDVRNSLHPQANEELDEIFDAYFADPDLWVAILTGAGDKAFSAGNDLVYSAAGKPMWVPKNGFAGLTSRRELPKPVIAAVNGFAMGGGCEIALACHLVVADETARFALSEVKVGLIAGAGGLIRLPRTVPAKVATEMILTGRRITAAEAHSYGLVNRVTEAGKAVEGARALAAEILDGSPTSVRLSLQVMRETQGIADTVDAVTHPSSAVDELMVSEDAIEGMTAFAQKRRPVWRNR</sequence>
<dbReference type="PANTHER" id="PTHR11941">
    <property type="entry name" value="ENOYL-COA HYDRATASE-RELATED"/>
    <property type="match status" value="1"/>
</dbReference>
<reference evidence="8 9" key="1">
    <citation type="submission" date="2019-07" db="EMBL/GenBank/DDBJ databases">
        <title>New species of Amycolatopsis and Streptomyces.</title>
        <authorList>
            <person name="Duangmal K."/>
            <person name="Teo W.F.A."/>
            <person name="Lipun K."/>
        </authorList>
    </citation>
    <scope>NUCLEOTIDE SEQUENCE [LARGE SCALE GENOMIC DNA]</scope>
    <source>
        <strain evidence="8 9">JCM 30562</strain>
    </source>
</reference>
<evidence type="ECO:0000256" key="2">
    <source>
        <dbReference type="ARBA" id="ARBA00012076"/>
    </source>
</evidence>
<dbReference type="OrthoDB" id="4470569at2"/>
<evidence type="ECO:0000313" key="9">
    <source>
        <dbReference type="Proteomes" id="UP000318578"/>
    </source>
</evidence>
<dbReference type="FunFam" id="3.90.226.10:FF:000009">
    <property type="entry name" value="Carnitinyl-CoA dehydratase"/>
    <property type="match status" value="1"/>
</dbReference>
<evidence type="ECO:0000259" key="7">
    <source>
        <dbReference type="Pfam" id="PF18313"/>
    </source>
</evidence>
<dbReference type="CDD" id="cd06558">
    <property type="entry name" value="crotonase-like"/>
    <property type="match status" value="1"/>
</dbReference>
<evidence type="ECO:0000313" key="8">
    <source>
        <dbReference type="EMBL" id="TVT14930.1"/>
    </source>
</evidence>
<dbReference type="GO" id="GO:0016746">
    <property type="term" value="F:acyltransferase activity"/>
    <property type="evidence" value="ECO:0007669"/>
    <property type="project" value="InterPro"/>
</dbReference>
<name>A0A557ZSC8_9PSEU</name>
<proteinExistence type="inferred from homology"/>
<evidence type="ECO:0000256" key="5">
    <source>
        <dbReference type="ARBA" id="ARBA00023717"/>
    </source>
</evidence>
<dbReference type="Proteomes" id="UP000318578">
    <property type="component" value="Unassembled WGS sequence"/>
</dbReference>
<evidence type="ECO:0000256" key="1">
    <source>
        <dbReference type="ARBA" id="ARBA00005254"/>
    </source>
</evidence>
<dbReference type="Pfam" id="PF18313">
    <property type="entry name" value="TLP1_add_C"/>
    <property type="match status" value="1"/>
</dbReference>
<keyword evidence="8" id="KW-0808">Transferase</keyword>
<dbReference type="Gene3D" id="2.40.50.840">
    <property type="match status" value="1"/>
</dbReference>
<evidence type="ECO:0000256" key="6">
    <source>
        <dbReference type="RuleBase" id="RU003707"/>
    </source>
</evidence>